<dbReference type="Proteomes" id="UP001157502">
    <property type="component" value="Chromosome 6"/>
</dbReference>
<gene>
    <name evidence="1" type="ORF">DPEC_G00075040</name>
</gene>
<feature type="non-terminal residue" evidence="1">
    <location>
        <position position="152"/>
    </location>
</feature>
<comment type="caution">
    <text evidence="1">The sequence shown here is derived from an EMBL/GenBank/DDBJ whole genome shotgun (WGS) entry which is preliminary data.</text>
</comment>
<reference evidence="1" key="1">
    <citation type="submission" date="2021-05" db="EMBL/GenBank/DDBJ databases">
        <authorList>
            <person name="Pan Q."/>
            <person name="Jouanno E."/>
            <person name="Zahm M."/>
            <person name="Klopp C."/>
            <person name="Cabau C."/>
            <person name="Louis A."/>
            <person name="Berthelot C."/>
            <person name="Parey E."/>
            <person name="Roest Crollius H."/>
            <person name="Montfort J."/>
            <person name="Robinson-Rechavi M."/>
            <person name="Bouchez O."/>
            <person name="Lampietro C."/>
            <person name="Lopez Roques C."/>
            <person name="Donnadieu C."/>
            <person name="Postlethwait J."/>
            <person name="Bobe J."/>
            <person name="Dillon D."/>
            <person name="Chandos A."/>
            <person name="von Hippel F."/>
            <person name="Guiguen Y."/>
        </authorList>
    </citation>
    <scope>NUCLEOTIDE SEQUENCE</scope>
    <source>
        <strain evidence="1">YG-Jan2019</strain>
    </source>
</reference>
<dbReference type="EMBL" id="CM055733">
    <property type="protein sequence ID" value="KAJ8010435.1"/>
    <property type="molecule type" value="Genomic_DNA"/>
</dbReference>
<evidence type="ECO:0000313" key="1">
    <source>
        <dbReference type="EMBL" id="KAJ8010435.1"/>
    </source>
</evidence>
<proteinExistence type="predicted"/>
<accession>A0ACC2H406</accession>
<keyword evidence="2" id="KW-1185">Reference proteome</keyword>
<evidence type="ECO:0000313" key="2">
    <source>
        <dbReference type="Proteomes" id="UP001157502"/>
    </source>
</evidence>
<sequence length="152" mass="16661">MFAMEINVAKDMRTGESQVMSTATLTPEDFKQKGLKVFDDGKKSVYALRSDGDASWNEVGVGEMSNFEVEELLRQASDAKVPTDVQYHNPVYAFPYTSRPNTRNPEQGHLSNVPAGSHDQQTSSMTPRLPASPLQMLPGNLAREGAQSRGEG</sequence>
<protein>
    <submittedName>
        <fullName evidence="1">Uncharacterized protein</fullName>
    </submittedName>
</protein>
<name>A0ACC2H406_DALPE</name>
<organism evidence="1 2">
    <name type="scientific">Dallia pectoralis</name>
    <name type="common">Alaska blackfish</name>
    <dbReference type="NCBI Taxonomy" id="75939"/>
    <lineage>
        <taxon>Eukaryota</taxon>
        <taxon>Metazoa</taxon>
        <taxon>Chordata</taxon>
        <taxon>Craniata</taxon>
        <taxon>Vertebrata</taxon>
        <taxon>Euteleostomi</taxon>
        <taxon>Actinopterygii</taxon>
        <taxon>Neopterygii</taxon>
        <taxon>Teleostei</taxon>
        <taxon>Protacanthopterygii</taxon>
        <taxon>Esociformes</taxon>
        <taxon>Umbridae</taxon>
        <taxon>Dallia</taxon>
    </lineage>
</organism>